<reference evidence="2" key="1">
    <citation type="journal article" date="2024" name="Proc. Natl. Acad. Sci. U.S.A.">
        <title>Extraordinary preservation of gene collinearity over three hundred million years revealed in homosporous lycophytes.</title>
        <authorList>
            <person name="Li C."/>
            <person name="Wickell D."/>
            <person name="Kuo L.Y."/>
            <person name="Chen X."/>
            <person name="Nie B."/>
            <person name="Liao X."/>
            <person name="Peng D."/>
            <person name="Ji J."/>
            <person name="Jenkins J."/>
            <person name="Williams M."/>
            <person name="Shu S."/>
            <person name="Plott C."/>
            <person name="Barry K."/>
            <person name="Rajasekar S."/>
            <person name="Grimwood J."/>
            <person name="Han X."/>
            <person name="Sun S."/>
            <person name="Hou Z."/>
            <person name="He W."/>
            <person name="Dai G."/>
            <person name="Sun C."/>
            <person name="Schmutz J."/>
            <person name="Leebens-Mack J.H."/>
            <person name="Li F.W."/>
            <person name="Wang L."/>
        </authorList>
    </citation>
    <scope>NUCLEOTIDE SEQUENCE [LARGE SCALE GENOMIC DNA]</scope>
    <source>
        <strain evidence="2">cv. PW_Plant_1</strain>
    </source>
</reference>
<accession>A0ACC2CBG8</accession>
<organism evidence="1 2">
    <name type="scientific">Diphasiastrum complanatum</name>
    <name type="common">Issler's clubmoss</name>
    <name type="synonym">Lycopodium complanatum</name>
    <dbReference type="NCBI Taxonomy" id="34168"/>
    <lineage>
        <taxon>Eukaryota</taxon>
        <taxon>Viridiplantae</taxon>
        <taxon>Streptophyta</taxon>
        <taxon>Embryophyta</taxon>
        <taxon>Tracheophyta</taxon>
        <taxon>Lycopodiopsida</taxon>
        <taxon>Lycopodiales</taxon>
        <taxon>Lycopodiaceae</taxon>
        <taxon>Lycopodioideae</taxon>
        <taxon>Diphasiastrum</taxon>
    </lineage>
</organism>
<evidence type="ECO:0000313" key="1">
    <source>
        <dbReference type="EMBL" id="KAJ7539214.1"/>
    </source>
</evidence>
<dbReference type="Proteomes" id="UP001162992">
    <property type="component" value="Chromosome 11"/>
</dbReference>
<gene>
    <name evidence="1" type="ORF">O6H91_11G081200</name>
</gene>
<name>A0ACC2CBG8_DIPCM</name>
<comment type="caution">
    <text evidence="1">The sequence shown here is derived from an EMBL/GenBank/DDBJ whole genome shotgun (WGS) entry which is preliminary data.</text>
</comment>
<protein>
    <submittedName>
        <fullName evidence="1">Uncharacterized protein</fullName>
    </submittedName>
</protein>
<keyword evidence="2" id="KW-1185">Reference proteome</keyword>
<evidence type="ECO:0000313" key="2">
    <source>
        <dbReference type="Proteomes" id="UP001162992"/>
    </source>
</evidence>
<proteinExistence type="predicted"/>
<sequence>MGTGDSGTPTKTAKTSSAQDQPPVPTSYAEWAAAFQAYYNGATPPPGYFPPAVAPGQPHPYMWAGQNFWMMQPVMPPYGAAPPFAAMYPPGHPYGHPSMPQGPHPYPFAMTSPGGAAEGITVTATTDQGDSKSSDGKERSPLKRSKEGSPKRRANKGQDGNKSTPTSANGVLSQSAESGSDGSSDGSEEDNREDMLEKRSYEESLEGGSIGNAVGQAANTVTTQTVMLSSTVTGRPAGLAPTTNLNVGLDYWSAAPPGAATVGKGKRNPAVTQALVPSYPTNPLLGVAGREGATSDFWLQDERELKRQRRKQSNRESARRSRLRKQAECEELATRVDTLTVENLALRSEISRLVEERNKLSAENSALLERVRKDCDDGTNGVKMLEMKEDSQATCSTQDNGKVRDAFDAEAFRTQGLRHSREESGKSVEHVSTGLDIGGRAAAVTAS</sequence>
<dbReference type="EMBL" id="CM055102">
    <property type="protein sequence ID" value="KAJ7539214.1"/>
    <property type="molecule type" value="Genomic_DNA"/>
</dbReference>